<dbReference type="Gene3D" id="3.30.43.10">
    <property type="entry name" value="Uridine Diphospho-n-acetylenolpyruvylglucosamine Reductase, domain 2"/>
    <property type="match status" value="1"/>
</dbReference>
<evidence type="ECO:0000256" key="9">
    <source>
        <dbReference type="ARBA" id="ARBA00023136"/>
    </source>
</evidence>
<dbReference type="InterPro" id="IPR036318">
    <property type="entry name" value="FAD-bd_PCMH-like_sf"/>
</dbReference>
<comment type="similarity">
    <text evidence="4 11">Belongs to the oxygen-dependent FAD-linked oxidoreductase family.</text>
</comment>
<dbReference type="Pfam" id="PF01565">
    <property type="entry name" value="FAD_binding_4"/>
    <property type="match status" value="1"/>
</dbReference>
<dbReference type="Gene3D" id="3.30.70.2520">
    <property type="match status" value="1"/>
</dbReference>
<dbReference type="PROSITE" id="PS51387">
    <property type="entry name" value="FAD_PCMH"/>
    <property type="match status" value="1"/>
</dbReference>
<keyword evidence="9" id="KW-0472">Membrane</keyword>
<gene>
    <name evidence="13" type="primary">ALO1_2</name>
    <name evidence="13" type="ORF">IWQ60_009181</name>
</gene>
<dbReference type="InterPro" id="IPR016169">
    <property type="entry name" value="FAD-bd_PCMH_sub2"/>
</dbReference>
<feature type="domain" description="FAD-binding PCMH-type" evidence="12">
    <location>
        <begin position="17"/>
        <end position="187"/>
    </location>
</feature>
<comment type="pathway">
    <text evidence="3 11">Cofactor biosynthesis; D-erythroascorbate biosynthesis; dehydro-D-arabinono-1,4-lactone from D-arabinose: step 2/2.</text>
</comment>
<proteinExistence type="inferred from homology"/>
<dbReference type="EMBL" id="JANBPT010000747">
    <property type="protein sequence ID" value="KAJ1913499.1"/>
    <property type="molecule type" value="Genomic_DNA"/>
</dbReference>
<evidence type="ECO:0000256" key="10">
    <source>
        <dbReference type="ARBA" id="ARBA00033418"/>
    </source>
</evidence>
<reference evidence="13" key="1">
    <citation type="submission" date="2022-07" db="EMBL/GenBank/DDBJ databases">
        <title>Phylogenomic reconstructions and comparative analyses of Kickxellomycotina fungi.</title>
        <authorList>
            <person name="Reynolds N.K."/>
            <person name="Stajich J.E."/>
            <person name="Barry K."/>
            <person name="Grigoriev I.V."/>
            <person name="Crous P."/>
            <person name="Smith M.E."/>
        </authorList>
    </citation>
    <scope>NUCLEOTIDE SEQUENCE</scope>
    <source>
        <strain evidence="13">RSA 861</strain>
    </source>
</reference>
<dbReference type="InterPro" id="IPR006094">
    <property type="entry name" value="Oxid_FAD_bind_N"/>
</dbReference>
<evidence type="ECO:0000259" key="12">
    <source>
        <dbReference type="PROSITE" id="PS51387"/>
    </source>
</evidence>
<dbReference type="OrthoDB" id="610608at2759"/>
<dbReference type="NCBIfam" id="TIGR01679">
    <property type="entry name" value="bact_FAD_ox"/>
    <property type="match status" value="1"/>
</dbReference>
<comment type="subcellular location">
    <subcellularLocation>
        <location evidence="2">Membrane</location>
    </subcellularLocation>
    <subcellularLocation>
        <location evidence="11">Mitochondrion membrane</location>
    </subcellularLocation>
</comment>
<dbReference type="InterPro" id="IPR030654">
    <property type="entry name" value="Sugar_lactone_oxidase"/>
</dbReference>
<dbReference type="InterPro" id="IPR016171">
    <property type="entry name" value="Vanillyl_alc_oxidase_C-sub2"/>
</dbReference>
<dbReference type="GO" id="GO:0071949">
    <property type="term" value="F:FAD binding"/>
    <property type="evidence" value="ECO:0007669"/>
    <property type="project" value="UniProtKB-UniRule"/>
</dbReference>
<evidence type="ECO:0000256" key="1">
    <source>
        <dbReference type="ARBA" id="ARBA00001974"/>
    </source>
</evidence>
<comment type="cofactor">
    <cofactor evidence="1 11">
        <name>FAD</name>
        <dbReference type="ChEBI" id="CHEBI:57692"/>
    </cofactor>
</comment>
<dbReference type="SUPFAM" id="SSF56176">
    <property type="entry name" value="FAD-binding/transporter-associated domain-like"/>
    <property type="match status" value="1"/>
</dbReference>
<dbReference type="EC" id="1.1.3.37" evidence="5 11"/>
<evidence type="ECO:0000256" key="11">
    <source>
        <dbReference type="RuleBase" id="RU367158"/>
    </source>
</evidence>
<dbReference type="GO" id="GO:0003885">
    <property type="term" value="F:D-arabinono-1,4-lactone oxidase activity"/>
    <property type="evidence" value="ECO:0007669"/>
    <property type="project" value="UniProtKB-UniRule"/>
</dbReference>
<name>A0A9W8DPT3_9FUNG</name>
<dbReference type="PANTHER" id="PTHR43762:SF1">
    <property type="entry name" value="D-ARABINONO-1,4-LACTONE OXIDASE"/>
    <property type="match status" value="1"/>
</dbReference>
<dbReference type="InterPro" id="IPR007173">
    <property type="entry name" value="ALO_C"/>
</dbReference>
<evidence type="ECO:0000256" key="5">
    <source>
        <dbReference type="ARBA" id="ARBA00013136"/>
    </source>
</evidence>
<dbReference type="InterPro" id="IPR010031">
    <property type="entry name" value="FAD_lactone_oxidase-like"/>
</dbReference>
<sequence length="466" mass="53798">MSSLDPSFTYRNWAQTFECRPELYFEPETEDEVVALVKRAADEGKVVKVFGAGHSPSDLPCSDGYMLNMDKMNKLIEIDTRTNTATFEAGVRLHEMHPILRAQGLALSVLGAISEQSLAGAIATGTHGTGIQFGNLSSSVRYVRLVNGCGRVMDCSPAQNADVFAAARCHIGALGIVTRVSIQCEPAFRLESVQEPIKFETMLEDMDQLVHAAQHTKFLWFPYSNKVVISKLNRTDKPVLRPAEPWAITRLKDRYVYELELYGTRFLPSFLPEVERWFWSKHYAQRVHLVDDSDRVFNFDCMFRQYTNEWAIPIEHTAAAIRDLNAVLATARYPIHFPIEIRFVRRDDVWLSPSYGRDVCYIGVVMYKPFNKNVPYRNFWLDFERVMKSHDGRPHWAKYHLMSYEDLARVYPRLDDFLAVRRRLDPKNIFLNDYLKRHLLPGGKPEIPEDPKIQRQFANRPLKSKL</sequence>
<organism evidence="13 14">
    <name type="scientific">Tieghemiomyces parasiticus</name>
    <dbReference type="NCBI Taxonomy" id="78921"/>
    <lineage>
        <taxon>Eukaryota</taxon>
        <taxon>Fungi</taxon>
        <taxon>Fungi incertae sedis</taxon>
        <taxon>Zoopagomycota</taxon>
        <taxon>Kickxellomycotina</taxon>
        <taxon>Dimargaritomycetes</taxon>
        <taxon>Dimargaritales</taxon>
        <taxon>Dimargaritaceae</taxon>
        <taxon>Tieghemiomyces</taxon>
    </lineage>
</organism>
<evidence type="ECO:0000256" key="8">
    <source>
        <dbReference type="ARBA" id="ARBA00023002"/>
    </source>
</evidence>
<evidence type="ECO:0000256" key="2">
    <source>
        <dbReference type="ARBA" id="ARBA00004370"/>
    </source>
</evidence>
<keyword evidence="14" id="KW-1185">Reference proteome</keyword>
<dbReference type="Gene3D" id="1.10.45.10">
    <property type="entry name" value="Vanillyl-alcohol Oxidase, Chain A, domain 4"/>
    <property type="match status" value="1"/>
</dbReference>
<keyword evidence="11" id="KW-0496">Mitochondrion</keyword>
<evidence type="ECO:0000256" key="3">
    <source>
        <dbReference type="ARBA" id="ARBA00005083"/>
    </source>
</evidence>
<protein>
    <recommendedName>
        <fullName evidence="5 11">D-arabinono-1,4-lactone oxidase</fullName>
        <shortName evidence="11">ALO</shortName>
        <ecNumber evidence="5 11">1.1.3.37</ecNumber>
    </recommendedName>
    <alternativeName>
        <fullName evidence="10 11">L-galactono-gamma-lactone oxidase</fullName>
    </alternativeName>
</protein>
<comment type="catalytic activity">
    <reaction evidence="11">
        <text>D-arabinono-1,4-lactone + O2 = dehydro-D-arabinono-1,4-lactone + H2O2 + H(+)</text>
        <dbReference type="Rhea" id="RHEA:23756"/>
        <dbReference type="ChEBI" id="CHEBI:15378"/>
        <dbReference type="ChEBI" id="CHEBI:15379"/>
        <dbReference type="ChEBI" id="CHEBI:16240"/>
        <dbReference type="ChEBI" id="CHEBI:16292"/>
        <dbReference type="ChEBI" id="CHEBI:58277"/>
        <dbReference type="EC" id="1.1.3.37"/>
    </reaction>
</comment>
<evidence type="ECO:0000256" key="4">
    <source>
        <dbReference type="ARBA" id="ARBA00005466"/>
    </source>
</evidence>
<evidence type="ECO:0000313" key="13">
    <source>
        <dbReference type="EMBL" id="KAJ1913499.1"/>
    </source>
</evidence>
<comment type="caution">
    <text evidence="13">The sequence shown here is derived from an EMBL/GenBank/DDBJ whole genome shotgun (WGS) entry which is preliminary data.</text>
</comment>
<keyword evidence="7 11" id="KW-0274">FAD</keyword>
<dbReference type="GO" id="GO:0031966">
    <property type="term" value="C:mitochondrial membrane"/>
    <property type="evidence" value="ECO:0007669"/>
    <property type="project" value="UniProtKB-SubCell"/>
</dbReference>
<dbReference type="InterPro" id="IPR016166">
    <property type="entry name" value="FAD-bd_PCMH"/>
</dbReference>
<dbReference type="Gene3D" id="3.30.465.10">
    <property type="match status" value="1"/>
</dbReference>
<dbReference type="NCBIfam" id="TIGR01678">
    <property type="entry name" value="FAD_lactone_ox"/>
    <property type="match status" value="1"/>
</dbReference>
<accession>A0A9W8DPT3</accession>
<evidence type="ECO:0000256" key="6">
    <source>
        <dbReference type="ARBA" id="ARBA00022630"/>
    </source>
</evidence>
<evidence type="ECO:0000313" key="14">
    <source>
        <dbReference type="Proteomes" id="UP001150569"/>
    </source>
</evidence>
<dbReference type="PANTHER" id="PTHR43762">
    <property type="entry name" value="L-GULONOLACTONE OXIDASE"/>
    <property type="match status" value="1"/>
</dbReference>
<evidence type="ECO:0000256" key="7">
    <source>
        <dbReference type="ARBA" id="ARBA00022827"/>
    </source>
</evidence>
<keyword evidence="8 11" id="KW-0560">Oxidoreductase</keyword>
<keyword evidence="6 11" id="KW-0285">Flavoprotein</keyword>
<dbReference type="AlphaFoldDB" id="A0A9W8DPT3"/>
<dbReference type="Proteomes" id="UP001150569">
    <property type="component" value="Unassembled WGS sequence"/>
</dbReference>
<dbReference type="PIRSF" id="PIRSF000136">
    <property type="entry name" value="LGO_GLO"/>
    <property type="match status" value="1"/>
</dbReference>
<dbReference type="Pfam" id="PF04030">
    <property type="entry name" value="ALO"/>
    <property type="match status" value="1"/>
</dbReference>
<dbReference type="InterPro" id="IPR016167">
    <property type="entry name" value="FAD-bd_PCMH_sub1"/>
</dbReference>